<dbReference type="SUPFAM" id="SSF53098">
    <property type="entry name" value="Ribonuclease H-like"/>
    <property type="match status" value="1"/>
</dbReference>
<dbReference type="GeneID" id="108630395"/>
<dbReference type="GO" id="GO:0015074">
    <property type="term" value="P:DNA integration"/>
    <property type="evidence" value="ECO:0007669"/>
    <property type="project" value="InterPro"/>
</dbReference>
<gene>
    <name evidence="3" type="primary">LOC108630395</name>
</gene>
<dbReference type="InterPro" id="IPR012337">
    <property type="entry name" value="RNaseH-like_sf"/>
</dbReference>
<accession>A0AAJ7ND03</accession>
<protein>
    <submittedName>
        <fullName evidence="3">Uncharacterized protein LOC108630395</fullName>
    </submittedName>
</protein>
<name>A0AAJ7ND03_9HYME</name>
<organism evidence="2 3">
    <name type="scientific">Ceratina calcarata</name>
    <dbReference type="NCBI Taxonomy" id="156304"/>
    <lineage>
        <taxon>Eukaryota</taxon>
        <taxon>Metazoa</taxon>
        <taxon>Ecdysozoa</taxon>
        <taxon>Arthropoda</taxon>
        <taxon>Hexapoda</taxon>
        <taxon>Insecta</taxon>
        <taxon>Pterygota</taxon>
        <taxon>Neoptera</taxon>
        <taxon>Endopterygota</taxon>
        <taxon>Hymenoptera</taxon>
        <taxon>Apocrita</taxon>
        <taxon>Aculeata</taxon>
        <taxon>Apoidea</taxon>
        <taxon>Anthophila</taxon>
        <taxon>Apidae</taxon>
        <taxon>Ceratina</taxon>
        <taxon>Zadontomerus</taxon>
    </lineage>
</organism>
<dbReference type="KEGG" id="ccal:108630395"/>
<dbReference type="InterPro" id="IPR001584">
    <property type="entry name" value="Integrase_cat-core"/>
</dbReference>
<evidence type="ECO:0000313" key="2">
    <source>
        <dbReference type="Proteomes" id="UP000694925"/>
    </source>
</evidence>
<proteinExistence type="predicted"/>
<keyword evidence="2" id="KW-1185">Reference proteome</keyword>
<dbReference type="InterPro" id="IPR036397">
    <property type="entry name" value="RNaseH_sf"/>
</dbReference>
<dbReference type="PROSITE" id="PS50994">
    <property type="entry name" value="INTEGRASE"/>
    <property type="match status" value="1"/>
</dbReference>
<dbReference type="Proteomes" id="UP000694925">
    <property type="component" value="Unplaced"/>
</dbReference>
<dbReference type="Gene3D" id="3.30.420.10">
    <property type="entry name" value="Ribonuclease H-like superfamily/Ribonuclease H"/>
    <property type="match status" value="1"/>
</dbReference>
<feature type="non-terminal residue" evidence="3">
    <location>
        <position position="278"/>
    </location>
</feature>
<reference evidence="3" key="1">
    <citation type="submission" date="2025-08" db="UniProtKB">
        <authorList>
            <consortium name="RefSeq"/>
        </authorList>
    </citation>
    <scope>IDENTIFICATION</scope>
    <source>
        <tissue evidence="3">Whole body</tissue>
    </source>
</reference>
<evidence type="ECO:0000259" key="1">
    <source>
        <dbReference type="PROSITE" id="PS50994"/>
    </source>
</evidence>
<sequence length="278" mass="32093">MKRKENFLTSDDERINACAPFMDDQGLIRTKSKLLYREDNFNFRCPIILPNNDYLVHLLIREKHIELNHAGEVITMNALREKHQAKQVSAHTAPLPLDRVRDALIFEVIGVDFAGPIYLKGGQKAWICLFTCAVYTAVHLELVSSLNVATFLMALQRHISRRGRPSVIYSDNGTNFVGLNNQLRALDYEKIAKTVAIQQIEWKFNPPSAPWWGGFWERLISVLKRLLRRTLKKTYLRFEEMMTTLTDCEAVINSRPITFLSDSQEDIMPLTPSMFLHE</sequence>
<dbReference type="GO" id="GO:0003676">
    <property type="term" value="F:nucleic acid binding"/>
    <property type="evidence" value="ECO:0007669"/>
    <property type="project" value="InterPro"/>
</dbReference>
<dbReference type="RefSeq" id="XP_017889188.1">
    <property type="nucleotide sequence ID" value="XM_018033699.1"/>
</dbReference>
<dbReference type="AlphaFoldDB" id="A0AAJ7ND03"/>
<dbReference type="PANTHER" id="PTHR47331:SF2">
    <property type="match status" value="1"/>
</dbReference>
<dbReference type="PANTHER" id="PTHR47331">
    <property type="entry name" value="PHD-TYPE DOMAIN-CONTAINING PROTEIN"/>
    <property type="match status" value="1"/>
</dbReference>
<feature type="domain" description="Integrase catalytic" evidence="1">
    <location>
        <begin position="92"/>
        <end position="278"/>
    </location>
</feature>
<evidence type="ECO:0000313" key="3">
    <source>
        <dbReference type="RefSeq" id="XP_017889188.1"/>
    </source>
</evidence>